<dbReference type="PANTHER" id="PTHR33747">
    <property type="entry name" value="UPF0225 PROTEIN SCO1677"/>
    <property type="match status" value="1"/>
</dbReference>
<keyword evidence="2" id="KW-1185">Reference proteome</keyword>
<evidence type="ECO:0000313" key="2">
    <source>
        <dbReference type="Proteomes" id="UP000448575"/>
    </source>
</evidence>
<dbReference type="Gene3D" id="3.10.450.50">
    <property type="match status" value="1"/>
</dbReference>
<dbReference type="Gene3D" id="1.20.120.740">
    <property type="entry name" value="YgfB uncharacterised protein family UPF0149, PF03695"/>
    <property type="match status" value="1"/>
</dbReference>
<dbReference type="AlphaFoldDB" id="A0A6N9HB96"/>
<dbReference type="Pfam" id="PF03695">
    <property type="entry name" value="UPF0149"/>
    <property type="match status" value="1"/>
</dbReference>
<dbReference type="EMBL" id="WWCJ01000001">
    <property type="protein sequence ID" value="MYN00706.1"/>
    <property type="molecule type" value="Genomic_DNA"/>
</dbReference>
<accession>A0A6N9HB96</accession>
<dbReference type="InterPro" id="IPR004027">
    <property type="entry name" value="SEC_C_motif"/>
</dbReference>
<name>A0A6N9HB96_9BURK</name>
<proteinExistence type="predicted"/>
<dbReference type="SUPFAM" id="SSF101327">
    <property type="entry name" value="YgfB-like"/>
    <property type="match status" value="1"/>
</dbReference>
<dbReference type="SUPFAM" id="SSF103642">
    <property type="entry name" value="Sec-C motif"/>
    <property type="match status" value="1"/>
</dbReference>
<comment type="caution">
    <text evidence="1">The sequence shown here is derived from an EMBL/GenBank/DDBJ whole genome shotgun (WGS) entry which is preliminary data.</text>
</comment>
<evidence type="ECO:0000313" key="1">
    <source>
        <dbReference type="EMBL" id="MYN00706.1"/>
    </source>
</evidence>
<reference evidence="1 2" key="1">
    <citation type="submission" date="2019-12" db="EMBL/GenBank/DDBJ databases">
        <title>Novel species isolated from a subtropical stream in China.</title>
        <authorList>
            <person name="Lu H."/>
        </authorList>
    </citation>
    <scope>NUCLEOTIDE SEQUENCE [LARGE SCALE GENOMIC DNA]</scope>
    <source>
        <strain evidence="1 2">DS3</strain>
    </source>
</reference>
<dbReference type="Pfam" id="PF02810">
    <property type="entry name" value="SEC-C"/>
    <property type="match status" value="1"/>
</dbReference>
<sequence length="179" mass="19285">MGAPLDDDEYDRLDDLLAEMGPQAMDVAKLEGFLTALVIGPAELAPEAWLPAVWDGTAGSDEAAALVLRHHDYMRVWMQKDPGSFEPIYDCGGSWTVEAWCEGFMAGVAMAPEAWAPLRAQQPALLLPFQPPLNAAKVTPSVIKINAFFHAPQAKVEKAGRNDPCPCGSGKKFKKCCGA</sequence>
<dbReference type="NCBIfam" id="TIGR02292">
    <property type="entry name" value="ygfB_yecA"/>
    <property type="match status" value="1"/>
</dbReference>
<dbReference type="RefSeq" id="WP_161023721.1">
    <property type="nucleotide sequence ID" value="NZ_WWCJ01000001.1"/>
</dbReference>
<dbReference type="Proteomes" id="UP000448575">
    <property type="component" value="Unassembled WGS sequence"/>
</dbReference>
<dbReference type="InterPro" id="IPR036255">
    <property type="entry name" value="YgfB-like_sf"/>
</dbReference>
<dbReference type="PANTHER" id="PTHR33747:SF1">
    <property type="entry name" value="ADENYLATE CYCLASE-ASSOCIATED CAP C-TERMINAL DOMAIN-CONTAINING PROTEIN"/>
    <property type="match status" value="1"/>
</dbReference>
<gene>
    <name evidence="1" type="ORF">GTP41_01195</name>
</gene>
<protein>
    <submittedName>
        <fullName evidence="1">UPF0149 family protein</fullName>
    </submittedName>
</protein>
<dbReference type="InterPro" id="IPR011978">
    <property type="entry name" value="YgfB-like"/>
</dbReference>
<organism evidence="1 2">
    <name type="scientific">Pseudoduganella guangdongensis</name>
    <dbReference type="NCBI Taxonomy" id="2692179"/>
    <lineage>
        <taxon>Bacteria</taxon>
        <taxon>Pseudomonadati</taxon>
        <taxon>Pseudomonadota</taxon>
        <taxon>Betaproteobacteria</taxon>
        <taxon>Burkholderiales</taxon>
        <taxon>Oxalobacteraceae</taxon>
        <taxon>Telluria group</taxon>
        <taxon>Pseudoduganella</taxon>
    </lineage>
</organism>